<sequence length="53" mass="6180">MGFKESLLRGRIDGLKKNIARCEERGEDPQRIKNLKELLAATERELEQRTNPK</sequence>
<accession>A0A9J7BHF3</accession>
<evidence type="ECO:0000313" key="2">
    <source>
        <dbReference type="Proteomes" id="UP001059380"/>
    </source>
</evidence>
<name>A0A9J7BHF3_9BACT</name>
<dbReference type="KEGG" id="orp:MOP44_15320"/>
<dbReference type="EMBL" id="CP093313">
    <property type="protein sequence ID" value="UWZ81945.1"/>
    <property type="molecule type" value="Genomic_DNA"/>
</dbReference>
<reference evidence="1" key="1">
    <citation type="submission" date="2021-04" db="EMBL/GenBank/DDBJ databases">
        <title>Phylogenetic analysis of Acidobacteriaceae.</title>
        <authorList>
            <person name="Qiu L."/>
            <person name="Zhang Q."/>
        </authorList>
    </citation>
    <scope>NUCLEOTIDE SEQUENCE</scope>
    <source>
        <strain evidence="1">DSM 25168</strain>
    </source>
</reference>
<protein>
    <submittedName>
        <fullName evidence="1">Uncharacterized protein</fullName>
    </submittedName>
</protein>
<dbReference type="RefSeq" id="WP_260790936.1">
    <property type="nucleotide sequence ID" value="NZ_CP093313.1"/>
</dbReference>
<dbReference type="AlphaFoldDB" id="A0A9J7BHF3"/>
<keyword evidence="2" id="KW-1185">Reference proteome</keyword>
<proteinExistence type="predicted"/>
<gene>
    <name evidence="1" type="ORF">MOP44_15320</name>
</gene>
<organism evidence="1 2">
    <name type="scientific">Occallatibacter riparius</name>
    <dbReference type="NCBI Taxonomy" id="1002689"/>
    <lineage>
        <taxon>Bacteria</taxon>
        <taxon>Pseudomonadati</taxon>
        <taxon>Acidobacteriota</taxon>
        <taxon>Terriglobia</taxon>
        <taxon>Terriglobales</taxon>
        <taxon>Acidobacteriaceae</taxon>
        <taxon>Occallatibacter</taxon>
    </lineage>
</organism>
<evidence type="ECO:0000313" key="1">
    <source>
        <dbReference type="EMBL" id="UWZ81945.1"/>
    </source>
</evidence>
<dbReference type="Proteomes" id="UP001059380">
    <property type="component" value="Chromosome"/>
</dbReference>